<dbReference type="AlphaFoldDB" id="A0A8H8TVR2"/>
<dbReference type="GeneID" id="41988611"/>
<evidence type="ECO:0000256" key="9">
    <source>
        <dbReference type="SAM" id="MobiDB-lite"/>
    </source>
</evidence>
<feature type="compositionally biased region" description="Low complexity" evidence="9">
    <location>
        <begin position="493"/>
        <end position="507"/>
    </location>
</feature>
<evidence type="ECO:0000313" key="12">
    <source>
        <dbReference type="Proteomes" id="UP000431533"/>
    </source>
</evidence>
<feature type="region of interest" description="Disordered" evidence="9">
    <location>
        <begin position="93"/>
        <end position="178"/>
    </location>
</feature>
<dbReference type="OrthoDB" id="8062037at2759"/>
<evidence type="ECO:0000256" key="7">
    <source>
        <dbReference type="ARBA" id="ARBA00022833"/>
    </source>
</evidence>
<comment type="catalytic activity">
    <reaction evidence="1">
        <text>S-ubiquitinyl-[E2 ubiquitin-conjugating enzyme]-L-cysteine + [acceptor protein]-L-lysine = [E2 ubiquitin-conjugating enzyme]-L-cysteine + N(6)-ubiquitinyl-[acceptor protein]-L-lysine.</text>
        <dbReference type="EC" id="2.3.2.27"/>
    </reaction>
</comment>
<keyword evidence="4" id="KW-0479">Metal-binding</keyword>
<dbReference type="GO" id="GO:0006511">
    <property type="term" value="P:ubiquitin-dependent protein catabolic process"/>
    <property type="evidence" value="ECO:0007669"/>
    <property type="project" value="TreeGrafter"/>
</dbReference>
<dbReference type="Gene3D" id="3.30.40.10">
    <property type="entry name" value="Zinc/RING finger domain, C3HC4 (zinc finger)"/>
    <property type="match status" value="1"/>
</dbReference>
<feature type="region of interest" description="Disordered" evidence="9">
    <location>
        <begin position="434"/>
        <end position="605"/>
    </location>
</feature>
<organism evidence="11 12">
    <name type="scientific">Lachnellula hyalina</name>
    <dbReference type="NCBI Taxonomy" id="1316788"/>
    <lineage>
        <taxon>Eukaryota</taxon>
        <taxon>Fungi</taxon>
        <taxon>Dikarya</taxon>
        <taxon>Ascomycota</taxon>
        <taxon>Pezizomycotina</taxon>
        <taxon>Leotiomycetes</taxon>
        <taxon>Helotiales</taxon>
        <taxon>Lachnaceae</taxon>
        <taxon>Lachnellula</taxon>
    </lineage>
</organism>
<comment type="caution">
    <text evidence="11">The sequence shown here is derived from an EMBL/GenBank/DDBJ whole genome shotgun (WGS) entry which is preliminary data.</text>
</comment>
<gene>
    <name evidence="11" type="ORF">LHYA1_G008413</name>
</gene>
<feature type="non-terminal residue" evidence="11">
    <location>
        <position position="1"/>
    </location>
</feature>
<dbReference type="GO" id="GO:0005634">
    <property type="term" value="C:nucleus"/>
    <property type="evidence" value="ECO:0007669"/>
    <property type="project" value="TreeGrafter"/>
</dbReference>
<sequence>GNCAFEGSSFTTAFRLLRNTGLAVSVGLTALALLQGVRDAMADEPSSDRSRHLDALGPRDVVYCHQCSHEWYQDEHGLTCLRCESDITEIVSLESDPRPGHDEAPETPPDFRDLHGHDPWQRNSTDSDPEEADIEEHVQHGPGGSVFVSQTIRSSRPPRIAFGTRPSRRNAHPQDGPDPVIADFQNMVNSMMGPTVRQGQTGRSGADTLFSQGQFGGNTFQTARGPNVVGGRFTFHSGPIGPRDADGPQPGGPPVEDIATYAPTPNSPNGGSLFLVSLRAPPDQLPRLIGNLFGAMGEPAGHEHDHRSPGMPPNPLQGLFASLLNPANARYGDAVYSQEALDEIISTLMEQHPTSNAPGPASPDAISSLPKKKIDEKMLGPEGKAECSVCMDDVVLDEEVVMLPCSHWFHEQCASMWLSEHNTCPICRKGIEGEATPASSSRRSSNSRPASRSERRLSRIGLVRPRMSRDNTSGSRNEARLDAIRQSGRLSPTEETQGSTTTPTGSTRRWQIVGDGSSPLLSRPRERSNDSDPSRDMPGSFSSFTRHRERQDARRESTGRGSGRGNTSGSDHSRSSRRSSRSGDSSGNGPMNWLRDRFGSGRSHD</sequence>
<dbReference type="GO" id="GO:0061630">
    <property type="term" value="F:ubiquitin protein ligase activity"/>
    <property type="evidence" value="ECO:0007669"/>
    <property type="project" value="UniProtKB-EC"/>
</dbReference>
<dbReference type="PROSITE" id="PS50089">
    <property type="entry name" value="ZF_RING_2"/>
    <property type="match status" value="1"/>
</dbReference>
<proteinExistence type="predicted"/>
<dbReference type="SMART" id="SM00184">
    <property type="entry name" value="RING"/>
    <property type="match status" value="1"/>
</dbReference>
<feature type="compositionally biased region" description="Basic and acidic residues" evidence="9">
    <location>
        <begin position="523"/>
        <end position="535"/>
    </location>
</feature>
<dbReference type="EC" id="2.3.2.27" evidence="2"/>
<feature type="compositionally biased region" description="Basic and acidic residues" evidence="9">
    <location>
        <begin position="95"/>
        <end position="120"/>
    </location>
</feature>
<evidence type="ECO:0000313" key="11">
    <source>
        <dbReference type="EMBL" id="TVY22510.1"/>
    </source>
</evidence>
<keyword evidence="3" id="KW-0808">Transferase</keyword>
<dbReference type="InterPro" id="IPR001841">
    <property type="entry name" value="Znf_RING"/>
</dbReference>
<dbReference type="SUPFAM" id="SSF57850">
    <property type="entry name" value="RING/U-box"/>
    <property type="match status" value="1"/>
</dbReference>
<evidence type="ECO:0000256" key="8">
    <source>
        <dbReference type="PROSITE-ProRule" id="PRU00175"/>
    </source>
</evidence>
<dbReference type="PANTHER" id="PTHR45931:SF3">
    <property type="entry name" value="RING ZINC FINGER-CONTAINING PROTEIN"/>
    <property type="match status" value="1"/>
</dbReference>
<dbReference type="EMBL" id="QGMH01000259">
    <property type="protein sequence ID" value="TVY22510.1"/>
    <property type="molecule type" value="Genomic_DNA"/>
</dbReference>
<evidence type="ECO:0000259" key="10">
    <source>
        <dbReference type="PROSITE" id="PS50089"/>
    </source>
</evidence>
<dbReference type="RefSeq" id="XP_031001298.1">
    <property type="nucleotide sequence ID" value="XM_031153333.1"/>
</dbReference>
<evidence type="ECO:0000256" key="4">
    <source>
        <dbReference type="ARBA" id="ARBA00022723"/>
    </source>
</evidence>
<feature type="compositionally biased region" description="Low complexity" evidence="9">
    <location>
        <begin position="439"/>
        <end position="450"/>
    </location>
</feature>
<dbReference type="InterPro" id="IPR051834">
    <property type="entry name" value="RING_finger_E3_ligase"/>
</dbReference>
<dbReference type="FunFam" id="3.30.40.10:FF:000127">
    <property type="entry name" value="E3 ubiquitin-protein ligase RNF181"/>
    <property type="match status" value="1"/>
</dbReference>
<evidence type="ECO:0000256" key="1">
    <source>
        <dbReference type="ARBA" id="ARBA00000900"/>
    </source>
</evidence>
<dbReference type="InterPro" id="IPR013083">
    <property type="entry name" value="Znf_RING/FYVE/PHD"/>
</dbReference>
<keyword evidence="12" id="KW-1185">Reference proteome</keyword>
<dbReference type="PANTHER" id="PTHR45931">
    <property type="entry name" value="SI:CH211-59O9.10"/>
    <property type="match status" value="1"/>
</dbReference>
<keyword evidence="6" id="KW-0833">Ubl conjugation pathway</keyword>
<dbReference type="Proteomes" id="UP000431533">
    <property type="component" value="Unassembled WGS sequence"/>
</dbReference>
<evidence type="ECO:0000256" key="6">
    <source>
        <dbReference type="ARBA" id="ARBA00022786"/>
    </source>
</evidence>
<keyword evidence="5 8" id="KW-0863">Zinc-finger</keyword>
<reference evidence="11 12" key="1">
    <citation type="submission" date="2018-05" db="EMBL/GenBank/DDBJ databases">
        <title>Genome sequencing and assembly of the regulated plant pathogen Lachnellula willkommii and related sister species for the development of diagnostic species identification markers.</title>
        <authorList>
            <person name="Giroux E."/>
            <person name="Bilodeau G."/>
        </authorList>
    </citation>
    <scope>NUCLEOTIDE SEQUENCE [LARGE SCALE GENOMIC DNA]</scope>
    <source>
        <strain evidence="11 12">CBS 185.66</strain>
    </source>
</reference>
<evidence type="ECO:0000256" key="3">
    <source>
        <dbReference type="ARBA" id="ARBA00022679"/>
    </source>
</evidence>
<dbReference type="GO" id="GO:0008270">
    <property type="term" value="F:zinc ion binding"/>
    <property type="evidence" value="ECO:0007669"/>
    <property type="project" value="UniProtKB-KW"/>
</dbReference>
<dbReference type="GO" id="GO:0016567">
    <property type="term" value="P:protein ubiquitination"/>
    <property type="evidence" value="ECO:0007669"/>
    <property type="project" value="UniProtKB-ARBA"/>
</dbReference>
<dbReference type="Pfam" id="PF13639">
    <property type="entry name" value="zf-RING_2"/>
    <property type="match status" value="1"/>
</dbReference>
<feature type="domain" description="RING-type" evidence="10">
    <location>
        <begin position="387"/>
        <end position="428"/>
    </location>
</feature>
<evidence type="ECO:0000256" key="5">
    <source>
        <dbReference type="ARBA" id="ARBA00022771"/>
    </source>
</evidence>
<feature type="compositionally biased region" description="Basic and acidic residues" evidence="9">
    <location>
        <begin position="549"/>
        <end position="558"/>
    </location>
</feature>
<accession>A0A8H8TVR2</accession>
<feature type="compositionally biased region" description="Basic and acidic residues" evidence="9">
    <location>
        <begin position="594"/>
        <end position="605"/>
    </location>
</feature>
<evidence type="ECO:0000256" key="2">
    <source>
        <dbReference type="ARBA" id="ARBA00012483"/>
    </source>
</evidence>
<protein>
    <recommendedName>
        <fullName evidence="2">RING-type E3 ubiquitin transferase</fullName>
        <ecNumber evidence="2">2.3.2.27</ecNumber>
    </recommendedName>
</protein>
<name>A0A8H8TVR2_9HELO</name>
<keyword evidence="7" id="KW-0862">Zinc</keyword>